<dbReference type="Proteomes" id="UP000317650">
    <property type="component" value="Unassembled WGS sequence"/>
</dbReference>
<gene>
    <name evidence="1" type="ORF">C4D60_Mb00t20090</name>
</gene>
<reference evidence="1 2" key="1">
    <citation type="journal article" date="2019" name="Nat. Plants">
        <title>Genome sequencing of Musa balbisiana reveals subgenome evolution and function divergence in polyploid bananas.</title>
        <authorList>
            <person name="Yao X."/>
        </authorList>
    </citation>
    <scope>NUCLEOTIDE SEQUENCE [LARGE SCALE GENOMIC DNA]</scope>
    <source>
        <strain evidence="2">cv. DH-PKW</strain>
        <tissue evidence="1">Leaves</tissue>
    </source>
</reference>
<evidence type="ECO:0000313" key="1">
    <source>
        <dbReference type="EMBL" id="THU42186.1"/>
    </source>
</evidence>
<dbReference type="AlphaFoldDB" id="A0A4V4H1X7"/>
<protein>
    <submittedName>
        <fullName evidence="1">Uncharacterized protein</fullName>
    </submittedName>
</protein>
<keyword evidence="2" id="KW-1185">Reference proteome</keyword>
<dbReference type="Gene3D" id="6.20.370.70">
    <property type="match status" value="1"/>
</dbReference>
<evidence type="ECO:0000313" key="2">
    <source>
        <dbReference type="Proteomes" id="UP000317650"/>
    </source>
</evidence>
<proteinExistence type="predicted"/>
<sequence length="103" mass="11702">MSDVSVGSEAIAYATKSNQTRVVKHPGIQILSFHFICLRSHQILQAFAHFSWTHFFDVGNEGGSSPVYYQYTNKSGEGPKCLWDWQADNEGVMFPCYESFMKL</sequence>
<dbReference type="EMBL" id="PYDT01002219">
    <property type="protein sequence ID" value="THU42186.1"/>
    <property type="molecule type" value="Genomic_DNA"/>
</dbReference>
<comment type="caution">
    <text evidence="1">The sequence shown here is derived from an EMBL/GenBank/DDBJ whole genome shotgun (WGS) entry which is preliminary data.</text>
</comment>
<organism evidence="1 2">
    <name type="scientific">Musa balbisiana</name>
    <name type="common">Banana</name>
    <dbReference type="NCBI Taxonomy" id="52838"/>
    <lineage>
        <taxon>Eukaryota</taxon>
        <taxon>Viridiplantae</taxon>
        <taxon>Streptophyta</taxon>
        <taxon>Embryophyta</taxon>
        <taxon>Tracheophyta</taxon>
        <taxon>Spermatophyta</taxon>
        <taxon>Magnoliopsida</taxon>
        <taxon>Liliopsida</taxon>
        <taxon>Zingiberales</taxon>
        <taxon>Musaceae</taxon>
        <taxon>Musa</taxon>
    </lineage>
</organism>
<name>A0A4V4H1X7_MUSBA</name>
<accession>A0A4V4H1X7</accession>